<feature type="region of interest" description="Disordered" evidence="1">
    <location>
        <begin position="1"/>
        <end position="23"/>
    </location>
</feature>
<dbReference type="Proteomes" id="UP000265520">
    <property type="component" value="Unassembled WGS sequence"/>
</dbReference>
<evidence type="ECO:0000313" key="2">
    <source>
        <dbReference type="EMBL" id="MCI96348.1"/>
    </source>
</evidence>
<keyword evidence="3" id="KW-1185">Reference proteome</keyword>
<organism evidence="2 3">
    <name type="scientific">Trifolium medium</name>
    <dbReference type="NCBI Taxonomy" id="97028"/>
    <lineage>
        <taxon>Eukaryota</taxon>
        <taxon>Viridiplantae</taxon>
        <taxon>Streptophyta</taxon>
        <taxon>Embryophyta</taxon>
        <taxon>Tracheophyta</taxon>
        <taxon>Spermatophyta</taxon>
        <taxon>Magnoliopsida</taxon>
        <taxon>eudicotyledons</taxon>
        <taxon>Gunneridae</taxon>
        <taxon>Pentapetalae</taxon>
        <taxon>rosids</taxon>
        <taxon>fabids</taxon>
        <taxon>Fabales</taxon>
        <taxon>Fabaceae</taxon>
        <taxon>Papilionoideae</taxon>
        <taxon>50 kb inversion clade</taxon>
        <taxon>NPAAA clade</taxon>
        <taxon>Hologalegina</taxon>
        <taxon>IRL clade</taxon>
        <taxon>Trifolieae</taxon>
        <taxon>Trifolium</taxon>
    </lineage>
</organism>
<proteinExistence type="predicted"/>
<reference evidence="2 3" key="1">
    <citation type="journal article" date="2018" name="Front. Plant Sci.">
        <title>Red Clover (Trifolium pratense) and Zigzag Clover (T. medium) - A Picture of Genomic Similarities and Differences.</title>
        <authorList>
            <person name="Dluhosova J."/>
            <person name="Istvanek J."/>
            <person name="Nedelnik J."/>
            <person name="Repkova J."/>
        </authorList>
    </citation>
    <scope>NUCLEOTIDE SEQUENCE [LARGE SCALE GENOMIC DNA]</scope>
    <source>
        <strain evidence="3">cv. 10/8</strain>
        <tissue evidence="2">Leaf</tissue>
    </source>
</reference>
<accession>A0A392W6Q5</accession>
<name>A0A392W6Q5_9FABA</name>
<protein>
    <submittedName>
        <fullName evidence="2">Uncharacterized protein</fullName>
    </submittedName>
</protein>
<feature type="compositionally biased region" description="Basic and acidic residues" evidence="1">
    <location>
        <begin position="14"/>
        <end position="23"/>
    </location>
</feature>
<dbReference type="EMBL" id="LXQA011412515">
    <property type="protein sequence ID" value="MCI96348.1"/>
    <property type="molecule type" value="Genomic_DNA"/>
</dbReference>
<comment type="caution">
    <text evidence="2">The sequence shown here is derived from an EMBL/GenBank/DDBJ whole genome shotgun (WGS) entry which is preliminary data.</text>
</comment>
<evidence type="ECO:0000256" key="1">
    <source>
        <dbReference type="SAM" id="MobiDB-lite"/>
    </source>
</evidence>
<sequence length="23" mass="2642">YGKRMASMLTHQWNHPDVEGAGR</sequence>
<feature type="non-terminal residue" evidence="2">
    <location>
        <position position="1"/>
    </location>
</feature>
<dbReference type="AlphaFoldDB" id="A0A392W6Q5"/>
<evidence type="ECO:0000313" key="3">
    <source>
        <dbReference type="Proteomes" id="UP000265520"/>
    </source>
</evidence>